<dbReference type="PANTHER" id="PTHR16029:SF11">
    <property type="entry name" value="CENTROSOMAL PROTEIN OF 192 KDA"/>
    <property type="match status" value="1"/>
</dbReference>
<dbReference type="GO" id="GO:0005814">
    <property type="term" value="C:centriole"/>
    <property type="evidence" value="ECO:0007669"/>
    <property type="project" value="TreeGrafter"/>
</dbReference>
<sequence length="341" mass="36616">MAESFYRLEDEAFPSFLCRSLDSTGGRAASGDVTLGSGPGLPVAASTVAKIKPGADNRGDPVEASYLEANSHSSAGERPKFSLNFKDDMDNVDDFIAAHRLSDMLVKIHLDESASQSRVAAPTTQTGSVLGRPAELETDLSTGLLTFAHVGRNDRSEAKFAPAEEDEEEQSEGGDSEGGDSEGGDSDHFSGSNSSFLVNEKLMCVDSMSSGTSDDDFDSNDLPDDELEQYFNDLVPPAMQRGRVEGQEIPATGLAHVTNNLSNPSSTEPDQYRHQFLDEYDQEDFQMPDVRLAATGMDSCPASDEDTEEELESARGGGGGGGARTRLLPSTSRQLVRRRTR</sequence>
<feature type="compositionally biased region" description="Acidic residues" evidence="1">
    <location>
        <begin position="163"/>
        <end position="184"/>
    </location>
</feature>
<dbReference type="PANTHER" id="PTHR16029">
    <property type="entry name" value="CENTROSOMAL PROTEIN OF 192 KDA"/>
    <property type="match status" value="1"/>
</dbReference>
<protein>
    <submittedName>
        <fullName evidence="2">Uncharacterized protein</fullName>
    </submittedName>
</protein>
<evidence type="ECO:0000256" key="1">
    <source>
        <dbReference type="SAM" id="MobiDB-lite"/>
    </source>
</evidence>
<accession>A0A4Z2FDP0</accession>
<dbReference type="EMBL" id="SRLO01001296">
    <property type="protein sequence ID" value="TNN39249.1"/>
    <property type="molecule type" value="Genomic_DNA"/>
</dbReference>
<reference evidence="2 3" key="1">
    <citation type="submission" date="2019-03" db="EMBL/GenBank/DDBJ databases">
        <title>First draft genome of Liparis tanakae, snailfish: a comprehensive survey of snailfish specific genes.</title>
        <authorList>
            <person name="Kim W."/>
            <person name="Song I."/>
            <person name="Jeong J.-H."/>
            <person name="Kim D."/>
            <person name="Kim S."/>
            <person name="Ryu S."/>
            <person name="Song J.Y."/>
            <person name="Lee S.K."/>
        </authorList>
    </citation>
    <scope>NUCLEOTIDE SEQUENCE [LARGE SCALE GENOMIC DNA]</scope>
    <source>
        <tissue evidence="2">Muscle</tissue>
    </source>
</reference>
<keyword evidence="3" id="KW-1185">Reference proteome</keyword>
<dbReference type="GO" id="GO:0090307">
    <property type="term" value="P:mitotic spindle assembly"/>
    <property type="evidence" value="ECO:0007669"/>
    <property type="project" value="TreeGrafter"/>
</dbReference>
<feature type="region of interest" description="Disordered" evidence="1">
    <location>
        <begin position="159"/>
        <end position="192"/>
    </location>
</feature>
<dbReference type="GO" id="GO:0051298">
    <property type="term" value="P:centrosome duplication"/>
    <property type="evidence" value="ECO:0007669"/>
    <property type="project" value="InterPro"/>
</dbReference>
<feature type="region of interest" description="Disordered" evidence="1">
    <location>
        <begin position="113"/>
        <end position="134"/>
    </location>
</feature>
<gene>
    <name evidence="2" type="ORF">EYF80_050583</name>
</gene>
<dbReference type="GO" id="GO:0071539">
    <property type="term" value="P:protein localization to centrosome"/>
    <property type="evidence" value="ECO:0007669"/>
    <property type="project" value="InterPro"/>
</dbReference>
<dbReference type="InterPro" id="IPR057665">
    <property type="entry name" value="CEP192_PLK4_bind"/>
</dbReference>
<feature type="compositionally biased region" description="Polar residues" evidence="1">
    <location>
        <begin position="113"/>
        <end position="128"/>
    </location>
</feature>
<dbReference type="Pfam" id="PF25765">
    <property type="entry name" value="PLK4_bind_CEP192"/>
    <property type="match status" value="1"/>
</dbReference>
<dbReference type="GO" id="GO:0019901">
    <property type="term" value="F:protein kinase binding"/>
    <property type="evidence" value="ECO:0007669"/>
    <property type="project" value="TreeGrafter"/>
</dbReference>
<dbReference type="GO" id="GO:0000242">
    <property type="term" value="C:pericentriolar material"/>
    <property type="evidence" value="ECO:0007669"/>
    <property type="project" value="TreeGrafter"/>
</dbReference>
<evidence type="ECO:0000313" key="2">
    <source>
        <dbReference type="EMBL" id="TNN39249.1"/>
    </source>
</evidence>
<evidence type="ECO:0000313" key="3">
    <source>
        <dbReference type="Proteomes" id="UP000314294"/>
    </source>
</evidence>
<proteinExistence type="predicted"/>
<dbReference type="OrthoDB" id="67059at2759"/>
<dbReference type="CDD" id="cd21856">
    <property type="entry name" value="Plk4BD_Cep192"/>
    <property type="match status" value="1"/>
</dbReference>
<feature type="region of interest" description="Disordered" evidence="1">
    <location>
        <begin position="296"/>
        <end position="341"/>
    </location>
</feature>
<dbReference type="Proteomes" id="UP000314294">
    <property type="component" value="Unassembled WGS sequence"/>
</dbReference>
<name>A0A4Z2FDP0_9TELE</name>
<comment type="caution">
    <text evidence="2">The sequence shown here is derived from an EMBL/GenBank/DDBJ whole genome shotgun (WGS) entry which is preliminary data.</text>
</comment>
<dbReference type="GO" id="GO:0005737">
    <property type="term" value="C:cytoplasm"/>
    <property type="evidence" value="ECO:0007669"/>
    <property type="project" value="TreeGrafter"/>
</dbReference>
<dbReference type="InterPro" id="IPR039103">
    <property type="entry name" value="Spd-2/CEP192"/>
</dbReference>
<dbReference type="GO" id="GO:0090222">
    <property type="term" value="P:centrosome-templated microtubule nucleation"/>
    <property type="evidence" value="ECO:0007669"/>
    <property type="project" value="InterPro"/>
</dbReference>
<organism evidence="2 3">
    <name type="scientific">Liparis tanakae</name>
    <name type="common">Tanaka's snailfish</name>
    <dbReference type="NCBI Taxonomy" id="230148"/>
    <lineage>
        <taxon>Eukaryota</taxon>
        <taxon>Metazoa</taxon>
        <taxon>Chordata</taxon>
        <taxon>Craniata</taxon>
        <taxon>Vertebrata</taxon>
        <taxon>Euteleostomi</taxon>
        <taxon>Actinopterygii</taxon>
        <taxon>Neopterygii</taxon>
        <taxon>Teleostei</taxon>
        <taxon>Neoteleostei</taxon>
        <taxon>Acanthomorphata</taxon>
        <taxon>Eupercaria</taxon>
        <taxon>Perciformes</taxon>
        <taxon>Cottioidei</taxon>
        <taxon>Cottales</taxon>
        <taxon>Liparidae</taxon>
        <taxon>Liparis</taxon>
    </lineage>
</organism>
<dbReference type="AlphaFoldDB" id="A0A4Z2FDP0"/>